<dbReference type="AlphaFoldDB" id="A0A194QKI1"/>
<gene>
    <name evidence="2" type="ORF">RR46_02061</name>
</gene>
<keyword evidence="3" id="KW-1185">Reference proteome</keyword>
<accession>A0A194QKI1</accession>
<evidence type="ECO:0000313" key="3">
    <source>
        <dbReference type="Proteomes" id="UP000053268"/>
    </source>
</evidence>
<keyword evidence="1" id="KW-0732">Signal</keyword>
<sequence>MKILVLFSMLMAVAFAANYGAPVPLHHSDAVPLHAASSGLGIPCITPYECMPVCATLCRTSYLARCYENQCYCPA</sequence>
<protein>
    <submittedName>
        <fullName evidence="2">Uncharacterized protein</fullName>
    </submittedName>
</protein>
<feature type="chain" id="PRO_5008264429" evidence="1">
    <location>
        <begin position="17"/>
        <end position="75"/>
    </location>
</feature>
<evidence type="ECO:0000313" key="2">
    <source>
        <dbReference type="EMBL" id="KPJ05425.1"/>
    </source>
</evidence>
<name>A0A194QKI1_PAPXU</name>
<proteinExistence type="predicted"/>
<feature type="signal peptide" evidence="1">
    <location>
        <begin position="1"/>
        <end position="16"/>
    </location>
</feature>
<evidence type="ECO:0000256" key="1">
    <source>
        <dbReference type="SAM" id="SignalP"/>
    </source>
</evidence>
<organism evidence="2 3">
    <name type="scientific">Papilio xuthus</name>
    <name type="common">Asian swallowtail butterfly</name>
    <dbReference type="NCBI Taxonomy" id="66420"/>
    <lineage>
        <taxon>Eukaryota</taxon>
        <taxon>Metazoa</taxon>
        <taxon>Ecdysozoa</taxon>
        <taxon>Arthropoda</taxon>
        <taxon>Hexapoda</taxon>
        <taxon>Insecta</taxon>
        <taxon>Pterygota</taxon>
        <taxon>Neoptera</taxon>
        <taxon>Endopterygota</taxon>
        <taxon>Lepidoptera</taxon>
        <taxon>Glossata</taxon>
        <taxon>Ditrysia</taxon>
        <taxon>Papilionoidea</taxon>
        <taxon>Papilionidae</taxon>
        <taxon>Papilioninae</taxon>
        <taxon>Papilio</taxon>
    </lineage>
</organism>
<dbReference type="Proteomes" id="UP000053268">
    <property type="component" value="Unassembled WGS sequence"/>
</dbReference>
<reference evidence="2 3" key="1">
    <citation type="journal article" date="2015" name="Nat. Commun.">
        <title>Outbred genome sequencing and CRISPR/Cas9 gene editing in butterflies.</title>
        <authorList>
            <person name="Li X."/>
            <person name="Fan D."/>
            <person name="Zhang W."/>
            <person name="Liu G."/>
            <person name="Zhang L."/>
            <person name="Zhao L."/>
            <person name="Fang X."/>
            <person name="Chen L."/>
            <person name="Dong Y."/>
            <person name="Chen Y."/>
            <person name="Ding Y."/>
            <person name="Zhao R."/>
            <person name="Feng M."/>
            <person name="Zhu Y."/>
            <person name="Feng Y."/>
            <person name="Jiang X."/>
            <person name="Zhu D."/>
            <person name="Xiang H."/>
            <person name="Feng X."/>
            <person name="Li S."/>
            <person name="Wang J."/>
            <person name="Zhang G."/>
            <person name="Kronforst M.R."/>
            <person name="Wang W."/>
        </authorList>
    </citation>
    <scope>NUCLEOTIDE SEQUENCE [LARGE SCALE GENOMIC DNA]</scope>
    <source>
        <strain evidence="2">Ya'a_city_454_Px</strain>
        <tissue evidence="2">Whole body</tissue>
    </source>
</reference>
<dbReference type="EMBL" id="KQ458714">
    <property type="protein sequence ID" value="KPJ05425.1"/>
    <property type="molecule type" value="Genomic_DNA"/>
</dbReference>